<reference evidence="10" key="1">
    <citation type="submission" date="2024-03" db="EMBL/GenBank/DDBJ databases">
        <title>WGS assembly of Saponaria officinalis var. Norfolk2.</title>
        <authorList>
            <person name="Jenkins J."/>
            <person name="Shu S."/>
            <person name="Grimwood J."/>
            <person name="Barry K."/>
            <person name="Goodstein D."/>
            <person name="Schmutz J."/>
            <person name="Leebens-Mack J."/>
            <person name="Osbourn A."/>
        </authorList>
    </citation>
    <scope>NUCLEOTIDE SEQUENCE [LARGE SCALE GENOMIC DNA]</scope>
    <source>
        <strain evidence="10">JIC</strain>
    </source>
</reference>
<dbReference type="PROSITE" id="PS50808">
    <property type="entry name" value="ZF_BED"/>
    <property type="match status" value="1"/>
</dbReference>
<keyword evidence="3" id="KW-0862">Zinc</keyword>
<comment type="caution">
    <text evidence="10">The sequence shown here is derived from an EMBL/GenBank/DDBJ whole genome shotgun (WGS) entry which is preliminary data.</text>
</comment>
<proteinExistence type="predicted"/>
<dbReference type="PANTHER" id="PTHR46481:SF6">
    <property type="entry name" value="ZINC FINGER BED DOMAIN-CONTAINING PROTEIN RICESLEEPER 2-LIKE"/>
    <property type="match status" value="1"/>
</dbReference>
<keyword evidence="4" id="KW-0805">Transcription regulation</keyword>
<evidence type="ECO:0000256" key="2">
    <source>
        <dbReference type="ARBA" id="ARBA00022771"/>
    </source>
</evidence>
<keyword evidence="1" id="KW-0479">Metal-binding</keyword>
<organism evidence="10 11">
    <name type="scientific">Saponaria officinalis</name>
    <name type="common">Common soapwort</name>
    <name type="synonym">Lychnis saponaria</name>
    <dbReference type="NCBI Taxonomy" id="3572"/>
    <lineage>
        <taxon>Eukaryota</taxon>
        <taxon>Viridiplantae</taxon>
        <taxon>Streptophyta</taxon>
        <taxon>Embryophyta</taxon>
        <taxon>Tracheophyta</taxon>
        <taxon>Spermatophyta</taxon>
        <taxon>Magnoliopsida</taxon>
        <taxon>eudicotyledons</taxon>
        <taxon>Gunneridae</taxon>
        <taxon>Pentapetalae</taxon>
        <taxon>Caryophyllales</taxon>
        <taxon>Caryophyllaceae</taxon>
        <taxon>Caryophylleae</taxon>
        <taxon>Saponaria</taxon>
    </lineage>
</organism>
<evidence type="ECO:0000256" key="6">
    <source>
        <dbReference type="ARBA" id="ARBA00023163"/>
    </source>
</evidence>
<evidence type="ECO:0000256" key="8">
    <source>
        <dbReference type="SAM" id="MobiDB-lite"/>
    </source>
</evidence>
<feature type="domain" description="BED-type" evidence="9">
    <location>
        <begin position="65"/>
        <end position="125"/>
    </location>
</feature>
<dbReference type="Proteomes" id="UP001443914">
    <property type="component" value="Unassembled WGS sequence"/>
</dbReference>
<dbReference type="AlphaFoldDB" id="A0AAW1M3C8"/>
<evidence type="ECO:0000256" key="1">
    <source>
        <dbReference type="ARBA" id="ARBA00022723"/>
    </source>
</evidence>
<gene>
    <name evidence="10" type="ORF">RND81_03G038700</name>
</gene>
<name>A0AAW1M3C8_SAPOF</name>
<dbReference type="GO" id="GO:0005634">
    <property type="term" value="C:nucleus"/>
    <property type="evidence" value="ECO:0007669"/>
    <property type="project" value="UniProtKB-SubCell"/>
</dbReference>
<feature type="compositionally biased region" description="Low complexity" evidence="8">
    <location>
        <begin position="18"/>
        <end position="40"/>
    </location>
</feature>
<dbReference type="InterPro" id="IPR025525">
    <property type="entry name" value="hAT-like_transposase_RNase-H"/>
</dbReference>
<dbReference type="GO" id="GO:0009791">
    <property type="term" value="P:post-embryonic development"/>
    <property type="evidence" value="ECO:0007669"/>
    <property type="project" value="UniProtKB-ARBA"/>
</dbReference>
<dbReference type="SUPFAM" id="SSF53098">
    <property type="entry name" value="Ribonuclease H-like"/>
    <property type="match status" value="1"/>
</dbReference>
<evidence type="ECO:0000256" key="7">
    <source>
        <dbReference type="PROSITE-ProRule" id="PRU00027"/>
    </source>
</evidence>
<dbReference type="EMBL" id="JBDFQZ010000003">
    <property type="protein sequence ID" value="KAK9740479.1"/>
    <property type="molecule type" value="Genomic_DNA"/>
</dbReference>
<sequence>MSTQRRGRGRVNVRRLGARGIPSPLGQSQASSSSSLSPGTISPPPTLSGEDTEHSGASSELRKRKWSSPVWPHYDVFDGNNYEDGKPRAICKYCKGGPLYANSGLGTSNFKHHTENCHARKSGHTGEMVPGKDGLLIKKIDQFHYKEKVALTIIRHGYPFTYAEHEGNRDLHSYLNDNVKFMSRNTAKNYCMKIHKREKKNLKEELGKVKGKIYLTCDMWTSCEEQGYLSLTAHYVDNDWSLHAKILNFYHLEPPHDALSIHGKLLEFIKEWEITKKVFTITLDNARYNDNMQELLAASLKVHSPVHRDERRTLKFEENVIASGLDHSKGLYMECPPRWNSTYKMLFRALHFRDAFTSMSLSSRYDATFPPLPTPEEWHRIGKICALLKPFDEVTTIISGRKYPTSNLYLKSVWKIECLLLEYGSCEDEFLSEMARRMMVKFDKYWESYSLILSFAANLDPCFKYQFVRYCFTELDAQSAEIKSNQVKIELYKLFEEYVRMDPTVNTNSQPTRIQDELPGFAAFANDVNRVSNT</sequence>
<dbReference type="InterPro" id="IPR036236">
    <property type="entry name" value="Znf_C2H2_sf"/>
</dbReference>
<feature type="compositionally biased region" description="Basic residues" evidence="8">
    <location>
        <begin position="1"/>
        <end position="17"/>
    </location>
</feature>
<evidence type="ECO:0000256" key="4">
    <source>
        <dbReference type="ARBA" id="ARBA00023015"/>
    </source>
</evidence>
<accession>A0AAW1M3C8</accession>
<dbReference type="GO" id="GO:0008270">
    <property type="term" value="F:zinc ion binding"/>
    <property type="evidence" value="ECO:0007669"/>
    <property type="project" value="UniProtKB-KW"/>
</dbReference>
<evidence type="ECO:0000256" key="5">
    <source>
        <dbReference type="ARBA" id="ARBA00023125"/>
    </source>
</evidence>
<keyword evidence="11" id="KW-1185">Reference proteome</keyword>
<dbReference type="InterPro" id="IPR052035">
    <property type="entry name" value="ZnF_BED_domain_contain"/>
</dbReference>
<evidence type="ECO:0000259" key="9">
    <source>
        <dbReference type="PROSITE" id="PS50808"/>
    </source>
</evidence>
<dbReference type="InterPro" id="IPR003656">
    <property type="entry name" value="Znf_BED"/>
</dbReference>
<dbReference type="Pfam" id="PF14372">
    <property type="entry name" value="hAT-like_RNase-H"/>
    <property type="match status" value="1"/>
</dbReference>
<dbReference type="GO" id="GO:0003677">
    <property type="term" value="F:DNA binding"/>
    <property type="evidence" value="ECO:0007669"/>
    <property type="project" value="UniProtKB-KW"/>
</dbReference>
<evidence type="ECO:0000313" key="11">
    <source>
        <dbReference type="Proteomes" id="UP001443914"/>
    </source>
</evidence>
<evidence type="ECO:0000256" key="3">
    <source>
        <dbReference type="ARBA" id="ARBA00022833"/>
    </source>
</evidence>
<keyword evidence="5" id="KW-0238">DNA-binding</keyword>
<dbReference type="InterPro" id="IPR012337">
    <property type="entry name" value="RNaseH-like_sf"/>
</dbReference>
<keyword evidence="6" id="KW-0804">Transcription</keyword>
<keyword evidence="2 7" id="KW-0863">Zinc-finger</keyword>
<protein>
    <recommendedName>
        <fullName evidence="9">BED-type domain-containing protein</fullName>
    </recommendedName>
</protein>
<evidence type="ECO:0000313" key="10">
    <source>
        <dbReference type="EMBL" id="KAK9740479.1"/>
    </source>
</evidence>
<feature type="region of interest" description="Disordered" evidence="8">
    <location>
        <begin position="1"/>
        <end position="64"/>
    </location>
</feature>
<dbReference type="SUPFAM" id="SSF57667">
    <property type="entry name" value="beta-beta-alpha zinc fingers"/>
    <property type="match status" value="1"/>
</dbReference>
<dbReference type="PANTHER" id="PTHR46481">
    <property type="entry name" value="ZINC FINGER BED DOMAIN-CONTAINING PROTEIN 4"/>
    <property type="match status" value="1"/>
</dbReference>